<dbReference type="AlphaFoldDB" id="A0A0S4XMR2"/>
<protein>
    <submittedName>
        <fullName evidence="1">Uncharacterized protein</fullName>
    </submittedName>
</protein>
<name>A0A0S4XMR2_9BACT</name>
<evidence type="ECO:0000313" key="1">
    <source>
        <dbReference type="EMBL" id="CUV65602.1"/>
    </source>
</evidence>
<dbReference type="EMBL" id="FAXN01000039">
    <property type="protein sequence ID" value="CUV65602.1"/>
    <property type="molecule type" value="Genomic_DNA"/>
</dbReference>
<proteinExistence type="predicted"/>
<accession>A0A0S4XMR2</accession>
<gene>
    <name evidence="1" type="ORF">BN3087_390053</name>
</gene>
<reference evidence="1" key="1">
    <citation type="submission" date="2015-11" db="EMBL/GenBank/DDBJ databases">
        <authorList>
            <person name="Zhang Y."/>
            <person name="Guo Z."/>
        </authorList>
    </citation>
    <scope>NUCLEOTIDE SEQUENCE</scope>
    <source>
        <strain evidence="1">BN30871</strain>
    </source>
</reference>
<sequence>MNKISSIFLSITLILIANDDTSNIVQEKVNGELYTAICQNQEKISILNSKNENIFTKNIDCTFINFEDFNKDGYKDLTANTTTTQNLIVYSPKTKKFNFIEDFSNFPNATNIDKTNKYYSYHRSGCADMLWDSDLFYIKDNKAIQLGNIHGDECELNTISINKSDNQKDMKIISTQILEKYKNGKFGFIDSYWKEHNKEF</sequence>
<organism evidence="1">
    <name type="scientific">Sulfurovum sp. enrichment culture clone C5</name>
    <dbReference type="NCBI Taxonomy" id="497650"/>
    <lineage>
        <taxon>Bacteria</taxon>
        <taxon>Pseudomonadati</taxon>
        <taxon>Campylobacterota</taxon>
        <taxon>Epsilonproteobacteria</taxon>
        <taxon>Campylobacterales</taxon>
        <taxon>Sulfurovaceae</taxon>
        <taxon>Sulfurovum</taxon>
        <taxon>environmental samples</taxon>
    </lineage>
</organism>